<evidence type="ECO:0000313" key="2">
    <source>
        <dbReference type="Proteomes" id="UP001217089"/>
    </source>
</evidence>
<keyword evidence="2" id="KW-1185">Reference proteome</keyword>
<evidence type="ECO:0000313" key="1">
    <source>
        <dbReference type="EMBL" id="KAJ8306683.1"/>
    </source>
</evidence>
<dbReference type="EMBL" id="JARBDR010000811">
    <property type="protein sequence ID" value="KAJ8306683.1"/>
    <property type="molecule type" value="Genomic_DNA"/>
</dbReference>
<organism evidence="1 2">
    <name type="scientific">Tegillarca granosa</name>
    <name type="common">Malaysian cockle</name>
    <name type="synonym">Anadara granosa</name>
    <dbReference type="NCBI Taxonomy" id="220873"/>
    <lineage>
        <taxon>Eukaryota</taxon>
        <taxon>Metazoa</taxon>
        <taxon>Spiralia</taxon>
        <taxon>Lophotrochozoa</taxon>
        <taxon>Mollusca</taxon>
        <taxon>Bivalvia</taxon>
        <taxon>Autobranchia</taxon>
        <taxon>Pteriomorphia</taxon>
        <taxon>Arcoida</taxon>
        <taxon>Arcoidea</taxon>
        <taxon>Arcidae</taxon>
        <taxon>Tegillarca</taxon>
    </lineage>
</organism>
<reference evidence="1 2" key="1">
    <citation type="submission" date="2022-12" db="EMBL/GenBank/DDBJ databases">
        <title>Chromosome-level genome of Tegillarca granosa.</title>
        <authorList>
            <person name="Kim J."/>
        </authorList>
    </citation>
    <scope>NUCLEOTIDE SEQUENCE [LARGE SCALE GENOMIC DNA]</scope>
    <source>
        <strain evidence="1">Teg-2019</strain>
        <tissue evidence="1">Adductor muscle</tissue>
    </source>
</reference>
<gene>
    <name evidence="1" type="ORF">KUTeg_015724</name>
</gene>
<dbReference type="InterPro" id="IPR035897">
    <property type="entry name" value="Toll_tir_struct_dom_sf"/>
</dbReference>
<accession>A0ABQ9EN68</accession>
<protein>
    <submittedName>
        <fullName evidence="1">Uncharacterized protein</fullName>
    </submittedName>
</protein>
<proteinExistence type="predicted"/>
<dbReference type="Proteomes" id="UP001217089">
    <property type="component" value="Unassembled WGS sequence"/>
</dbReference>
<sequence>MDKEDTKEITIKFNFMLCFQRKDTLIILKLDSCNVPRKLMGKSFLDWTSSTDKSFFWKRLFRSIGKPIDTT</sequence>
<name>A0ABQ9EN68_TEGGR</name>
<comment type="caution">
    <text evidence="1">The sequence shown here is derived from an EMBL/GenBank/DDBJ whole genome shotgun (WGS) entry which is preliminary data.</text>
</comment>
<dbReference type="Gene3D" id="3.40.50.10140">
    <property type="entry name" value="Toll/interleukin-1 receptor homology (TIR) domain"/>
    <property type="match status" value="1"/>
</dbReference>